<dbReference type="InterPro" id="IPR022225">
    <property type="entry name" value="Phage_tail_fibre_N"/>
</dbReference>
<dbReference type="EMBL" id="UGKT01000001">
    <property type="protein sequence ID" value="STT06527.1"/>
    <property type="molecule type" value="Genomic_DNA"/>
</dbReference>
<dbReference type="PANTHER" id="PTHR35191">
    <property type="entry name" value="PROPHAGE SIDE TAIL FIBER PROTEIN HOMOLOG STFQ-RELATED"/>
    <property type="match status" value="1"/>
</dbReference>
<gene>
    <name evidence="2" type="ORF">NCTC13443_06478</name>
</gene>
<evidence type="ECO:0000259" key="1">
    <source>
        <dbReference type="Pfam" id="PF12571"/>
    </source>
</evidence>
<dbReference type="AlphaFoldDB" id="A0A377VBT0"/>
<dbReference type="Proteomes" id="UP000255518">
    <property type="component" value="Unassembled WGS sequence"/>
</dbReference>
<evidence type="ECO:0000313" key="3">
    <source>
        <dbReference type="Proteomes" id="UP000255518"/>
    </source>
</evidence>
<sequence length="358" mass="38935">MPQYRALLTEAGKNRVASAAITGKNVGFHYMGVGDGIRDASPAEGGGDTLISERYRAPLNRVVIADQSANIIRAEMIILPQIGGFWLREAALYDDEGVCLAVASLPPSYKPKLEEGSGRLQSVNLWIAVSSTENVELKTDPSVILATLEEVTRAKDEAKDYTDELIGGLEESIQKAIADAAKKAVSDAWEQDNPVGTTRFFNQNLNPNERWPWSQWVYTGENKTIRVAKADGSNVGNTGGSDTVTIQQANLPAVQVNVSGETSELPGQELITREAGRHKHKGGMLAPGEVWDDNYIVGSDNDSRRTRNYTDEVDDHSHIVDLPAHKHTTTGKTDNLGEGKSISVVEAHTLLMCWSRVA</sequence>
<dbReference type="InterPro" id="IPR051934">
    <property type="entry name" value="Phage_Tail_Fiber_Structural"/>
</dbReference>
<name>A0A377VBT0_KLEPN</name>
<dbReference type="Pfam" id="PF12571">
    <property type="entry name" value="Phage_tail_fib"/>
    <property type="match status" value="1"/>
</dbReference>
<feature type="domain" description="Phage tail fibre protein N-terminal" evidence="1">
    <location>
        <begin position="2"/>
        <end position="148"/>
    </location>
</feature>
<dbReference type="PANTHER" id="PTHR35191:SF1">
    <property type="entry name" value="PROPHAGE SIDE TAIL FIBER PROTEIN HOMOLOG STFQ-RELATED"/>
    <property type="match status" value="1"/>
</dbReference>
<reference evidence="2 3" key="1">
    <citation type="submission" date="2018-06" db="EMBL/GenBank/DDBJ databases">
        <authorList>
            <consortium name="Pathogen Informatics"/>
            <person name="Doyle S."/>
        </authorList>
    </citation>
    <scope>NUCLEOTIDE SEQUENCE [LARGE SCALE GENOMIC DNA]</scope>
    <source>
        <strain evidence="2 3">NCTC13443</strain>
    </source>
</reference>
<evidence type="ECO:0000313" key="2">
    <source>
        <dbReference type="EMBL" id="STT06527.1"/>
    </source>
</evidence>
<proteinExistence type="predicted"/>
<protein>
    <submittedName>
        <fullName evidence="2">Tail fiber protein</fullName>
    </submittedName>
</protein>
<organism evidence="2 3">
    <name type="scientific">Klebsiella pneumoniae</name>
    <dbReference type="NCBI Taxonomy" id="573"/>
    <lineage>
        <taxon>Bacteria</taxon>
        <taxon>Pseudomonadati</taxon>
        <taxon>Pseudomonadota</taxon>
        <taxon>Gammaproteobacteria</taxon>
        <taxon>Enterobacterales</taxon>
        <taxon>Enterobacteriaceae</taxon>
        <taxon>Klebsiella/Raoultella group</taxon>
        <taxon>Klebsiella</taxon>
        <taxon>Klebsiella pneumoniae complex</taxon>
    </lineage>
</organism>
<accession>A0A377VBT0</accession>